<dbReference type="RefSeq" id="WP_048155725.1">
    <property type="nucleotide sequence ID" value="NZ_CP008746.1"/>
</dbReference>
<dbReference type="GeneID" id="24845350"/>
<dbReference type="Proteomes" id="UP000035331">
    <property type="component" value="Chromosome"/>
</dbReference>
<accession>A0A0G3C604</accession>
<proteinExistence type="predicted"/>
<sequence>MITAGNLLIGTAWLLLFLTPDSHRASDRLFRKKECKDAHPKEEIIIYGTITLKNSATSQNVLYERIPR</sequence>
<organism evidence="1">
    <name type="scientific">Methanosarcina barkeri CM1</name>
    <dbReference type="NCBI Taxonomy" id="796385"/>
    <lineage>
        <taxon>Archaea</taxon>
        <taxon>Methanobacteriati</taxon>
        <taxon>Methanobacteriota</taxon>
        <taxon>Stenosarchaea group</taxon>
        <taxon>Methanomicrobia</taxon>
        <taxon>Methanosarcinales</taxon>
        <taxon>Methanosarcinaceae</taxon>
        <taxon>Methanosarcina</taxon>
    </lineage>
</organism>
<gene>
    <name evidence="1" type="ORF">MCM1_0306</name>
</gene>
<dbReference type="PATRIC" id="fig|796385.3.peg.369"/>
<name>A0A0G3C604_METBA</name>
<dbReference type="GeneID" id="24883999"/>
<evidence type="ECO:0000313" key="1">
    <source>
        <dbReference type="EMBL" id="AKJ37419.1"/>
    </source>
</evidence>
<dbReference type="AlphaFoldDB" id="A0A0G3C604"/>
<reference evidence="1" key="1">
    <citation type="journal article" date="2015" name="Stand. Genomic Sci.">
        <title>The complete genome sequence of the rumen methanogen Methanosarcina barkeri CM1.</title>
        <authorList>
            <person name="Lambie S.C."/>
            <person name="Kelly W.J."/>
            <person name="Leahy S.C."/>
            <person name="Li D."/>
            <person name="Reilly K."/>
            <person name="McAllister T.A."/>
            <person name="Valle E.R."/>
            <person name="Attwood G.T."/>
            <person name="Altermann E."/>
        </authorList>
    </citation>
    <scope>NUCLEOTIDE SEQUENCE [LARGE SCALE GENOMIC DNA]</scope>
    <source>
        <strain evidence="1">CM1</strain>
    </source>
</reference>
<protein>
    <submittedName>
        <fullName evidence="1">Uncharacterized protein</fullName>
    </submittedName>
</protein>
<dbReference type="EMBL" id="CP008746">
    <property type="protein sequence ID" value="AKJ37419.1"/>
    <property type="molecule type" value="Genomic_DNA"/>
</dbReference>